<dbReference type="EMBL" id="CM046400">
    <property type="protein sequence ID" value="KAI8525121.1"/>
    <property type="molecule type" value="Genomic_DNA"/>
</dbReference>
<organism evidence="1 2">
    <name type="scientific">Rhododendron molle</name>
    <name type="common">Chinese azalea</name>
    <name type="synonym">Azalea mollis</name>
    <dbReference type="NCBI Taxonomy" id="49168"/>
    <lineage>
        <taxon>Eukaryota</taxon>
        <taxon>Viridiplantae</taxon>
        <taxon>Streptophyta</taxon>
        <taxon>Embryophyta</taxon>
        <taxon>Tracheophyta</taxon>
        <taxon>Spermatophyta</taxon>
        <taxon>Magnoliopsida</taxon>
        <taxon>eudicotyledons</taxon>
        <taxon>Gunneridae</taxon>
        <taxon>Pentapetalae</taxon>
        <taxon>asterids</taxon>
        <taxon>Ericales</taxon>
        <taxon>Ericaceae</taxon>
        <taxon>Ericoideae</taxon>
        <taxon>Rhodoreae</taxon>
        <taxon>Rhododendron</taxon>
    </lineage>
</organism>
<gene>
    <name evidence="1" type="ORF">RHMOL_Rhmol13G0204400</name>
</gene>
<proteinExistence type="predicted"/>
<reference evidence="1" key="1">
    <citation type="submission" date="2022-02" db="EMBL/GenBank/DDBJ databases">
        <title>Plant Genome Project.</title>
        <authorList>
            <person name="Zhang R.-G."/>
        </authorList>
    </citation>
    <scope>NUCLEOTIDE SEQUENCE</scope>
    <source>
        <strain evidence="1">AT1</strain>
    </source>
</reference>
<evidence type="ECO:0000313" key="1">
    <source>
        <dbReference type="EMBL" id="KAI8525121.1"/>
    </source>
</evidence>
<sequence length="132" mass="15634">MARRVWTEVEEQMLLTNVTNLVDEGIWEGNGNGWHPGYLAVLQNQMQASLPEAGIEQHHIATKMKAWKREYSCVANMLHCFGFGWNANENRLVVEDEVWSDYVRDHPSVRRYRDKQFPNFVEWDHIFGRREN</sequence>
<protein>
    <submittedName>
        <fullName evidence="1">Uncharacterized protein</fullName>
    </submittedName>
</protein>
<keyword evidence="2" id="KW-1185">Reference proteome</keyword>
<comment type="caution">
    <text evidence="1">The sequence shown here is derived from an EMBL/GenBank/DDBJ whole genome shotgun (WGS) entry which is preliminary data.</text>
</comment>
<dbReference type="Proteomes" id="UP001062846">
    <property type="component" value="Chromosome 13"/>
</dbReference>
<evidence type="ECO:0000313" key="2">
    <source>
        <dbReference type="Proteomes" id="UP001062846"/>
    </source>
</evidence>
<accession>A0ACC0L9D2</accession>
<name>A0ACC0L9D2_RHOML</name>